<dbReference type="Proteomes" id="UP000801492">
    <property type="component" value="Unassembled WGS sequence"/>
</dbReference>
<dbReference type="GO" id="GO:0036376">
    <property type="term" value="P:sodium ion export across plasma membrane"/>
    <property type="evidence" value="ECO:0007669"/>
    <property type="project" value="TreeGrafter"/>
</dbReference>
<keyword evidence="4" id="KW-0735">Signal-anchor</keyword>
<reference evidence="8" key="1">
    <citation type="submission" date="2019-08" db="EMBL/GenBank/DDBJ databases">
        <title>The genome of the North American firefly Photinus pyralis.</title>
        <authorList>
            <consortium name="Photinus pyralis genome working group"/>
            <person name="Fallon T.R."/>
            <person name="Sander Lower S.E."/>
            <person name="Weng J.-K."/>
        </authorList>
    </citation>
    <scope>NUCLEOTIDE SEQUENCE</scope>
    <source>
        <strain evidence="8">TRF0915ILg1</strain>
        <tissue evidence="8">Whole body</tissue>
    </source>
</reference>
<dbReference type="GO" id="GO:0030007">
    <property type="term" value="P:intracellular potassium ion homeostasis"/>
    <property type="evidence" value="ECO:0007669"/>
    <property type="project" value="TreeGrafter"/>
</dbReference>
<keyword evidence="7" id="KW-0732">Signal</keyword>
<dbReference type="Gene3D" id="2.60.40.1660">
    <property type="entry name" value="Na, k-atpase alpha subunit"/>
    <property type="match status" value="1"/>
</dbReference>
<dbReference type="InterPro" id="IPR000402">
    <property type="entry name" value="Na/K_ATPase_sub_beta"/>
</dbReference>
<comment type="subcellular location">
    <subcellularLocation>
        <location evidence="1">Membrane</location>
        <topology evidence="1">Single-pass type II membrane protein</topology>
    </subcellularLocation>
</comment>
<evidence type="ECO:0000256" key="2">
    <source>
        <dbReference type="ARBA" id="ARBA00005876"/>
    </source>
</evidence>
<evidence type="ECO:0000313" key="9">
    <source>
        <dbReference type="Proteomes" id="UP000801492"/>
    </source>
</evidence>
<keyword evidence="3" id="KW-0812">Transmembrane</keyword>
<organism evidence="8 9">
    <name type="scientific">Ignelater luminosus</name>
    <name type="common">Cucubano</name>
    <name type="synonym">Pyrophorus luminosus</name>
    <dbReference type="NCBI Taxonomy" id="2038154"/>
    <lineage>
        <taxon>Eukaryota</taxon>
        <taxon>Metazoa</taxon>
        <taxon>Ecdysozoa</taxon>
        <taxon>Arthropoda</taxon>
        <taxon>Hexapoda</taxon>
        <taxon>Insecta</taxon>
        <taxon>Pterygota</taxon>
        <taxon>Neoptera</taxon>
        <taxon>Endopterygota</taxon>
        <taxon>Coleoptera</taxon>
        <taxon>Polyphaga</taxon>
        <taxon>Elateriformia</taxon>
        <taxon>Elateroidea</taxon>
        <taxon>Elateridae</taxon>
        <taxon>Agrypninae</taxon>
        <taxon>Pyrophorini</taxon>
        <taxon>Ignelater</taxon>
    </lineage>
</organism>
<comment type="caution">
    <text evidence="8">The sequence shown here is derived from an EMBL/GenBank/DDBJ whole genome shotgun (WGS) entry which is preliminary data.</text>
</comment>
<name>A0A8K0DKE9_IGNLU</name>
<evidence type="ECO:0000256" key="3">
    <source>
        <dbReference type="ARBA" id="ARBA00022692"/>
    </source>
</evidence>
<dbReference type="AlphaFoldDB" id="A0A8K0DKE9"/>
<dbReference type="PANTHER" id="PTHR11523:SF28">
    <property type="entry name" value="NA_K-ATPASE BETA SUBUNIT ISOFORM 4-RELATED"/>
    <property type="match status" value="1"/>
</dbReference>
<dbReference type="InterPro" id="IPR038702">
    <property type="entry name" value="Na/K_ATPase_sub_beta_sf"/>
</dbReference>
<keyword evidence="6" id="KW-0472">Membrane</keyword>
<gene>
    <name evidence="8" type="ORF">ILUMI_00337</name>
</gene>
<protein>
    <recommendedName>
        <fullName evidence="10">Sodium/potassium-transporting ATPase subunit beta-2</fullName>
    </recommendedName>
</protein>
<dbReference type="PANTHER" id="PTHR11523">
    <property type="entry name" value="SODIUM/POTASSIUM-DEPENDENT ATPASE BETA SUBUNIT"/>
    <property type="match status" value="1"/>
</dbReference>
<dbReference type="GO" id="GO:0005890">
    <property type="term" value="C:sodium:potassium-exchanging ATPase complex"/>
    <property type="evidence" value="ECO:0007669"/>
    <property type="project" value="InterPro"/>
</dbReference>
<dbReference type="GO" id="GO:0006883">
    <property type="term" value="P:intracellular sodium ion homeostasis"/>
    <property type="evidence" value="ECO:0007669"/>
    <property type="project" value="TreeGrafter"/>
</dbReference>
<proteinExistence type="inferred from homology"/>
<sequence length="258" mass="30089">MLMLGTFFLLMLGCTEYIRENYKLPWIEKKSLIEEGNPGVGFIPNIIKTTSPLIWYTFKGPQAFDNMKYNPYVDYLNKYLKAYDEAEKNKHNYSNCENSKEEDKPCIFLRKHLGPCGAGEFGYPDKKPCIYIKINKLPEWVPEYYTGYDLPEEMPHSLKTAIKTDSNKKKLWVHCDGVYPPDSDHIGALSYYPHRGIMGYYFPYDGNKHYITPLVAVKVDNIKKGYAVNMRCSVWAKNIRYTDPRTHSAYIQMYLAMD</sequence>
<keyword evidence="5" id="KW-1133">Transmembrane helix</keyword>
<accession>A0A8K0DKE9</accession>
<dbReference type="Pfam" id="PF00287">
    <property type="entry name" value="Na_K-ATPase"/>
    <property type="match status" value="1"/>
</dbReference>
<evidence type="ECO:0000256" key="6">
    <source>
        <dbReference type="ARBA" id="ARBA00023136"/>
    </source>
</evidence>
<comment type="similarity">
    <text evidence="2">Belongs to the X(+)/potassium ATPases subunit beta family.</text>
</comment>
<dbReference type="GO" id="GO:0001671">
    <property type="term" value="F:ATPase activator activity"/>
    <property type="evidence" value="ECO:0007669"/>
    <property type="project" value="TreeGrafter"/>
</dbReference>
<evidence type="ECO:0000256" key="7">
    <source>
        <dbReference type="SAM" id="SignalP"/>
    </source>
</evidence>
<evidence type="ECO:0000256" key="1">
    <source>
        <dbReference type="ARBA" id="ARBA00004606"/>
    </source>
</evidence>
<dbReference type="EMBL" id="VTPC01000423">
    <property type="protein sequence ID" value="KAF2905831.1"/>
    <property type="molecule type" value="Genomic_DNA"/>
</dbReference>
<feature type="chain" id="PRO_5035433275" description="Sodium/potassium-transporting ATPase subunit beta-2" evidence="7">
    <location>
        <begin position="18"/>
        <end position="258"/>
    </location>
</feature>
<evidence type="ECO:0008006" key="10">
    <source>
        <dbReference type="Google" id="ProtNLM"/>
    </source>
</evidence>
<feature type="signal peptide" evidence="7">
    <location>
        <begin position="1"/>
        <end position="17"/>
    </location>
</feature>
<dbReference type="OrthoDB" id="6745035at2759"/>
<dbReference type="GO" id="GO:1990573">
    <property type="term" value="P:potassium ion import across plasma membrane"/>
    <property type="evidence" value="ECO:0007669"/>
    <property type="project" value="TreeGrafter"/>
</dbReference>
<evidence type="ECO:0000256" key="4">
    <source>
        <dbReference type="ARBA" id="ARBA00022968"/>
    </source>
</evidence>
<evidence type="ECO:0000256" key="5">
    <source>
        <dbReference type="ARBA" id="ARBA00022989"/>
    </source>
</evidence>
<evidence type="ECO:0000313" key="8">
    <source>
        <dbReference type="EMBL" id="KAF2905831.1"/>
    </source>
</evidence>
<keyword evidence="9" id="KW-1185">Reference proteome</keyword>